<sequence length="713" mass="75641">MIGRLIAAVVVCGLPCACTTDRTADAAPQQLVTRQIRIEANASETRTQLAPDGYNMQWSPGDRIGVYVESDDTFTTTNAPLTFEGTEAAASGTFSGEITLTEGAASYTLYAYYPYSETGASSASSVSFTLATQQTQSSSGDSSHLGANDFLVAGAVTSTTGDFGPLTFSHAFAVVEVDLTGSGTMAGKSVESVMLFGTDAATVSSSGTVAGTANMAGSFTFDLTSSNAATASYAGGAAQINYCGVTFSEPPTLGTEPVTAYLTVNPADYSQGSGVVYVVVSTTDGYTSTWSMPGIVISAAQMPVITQEVSTGTATGPTVSLSTSGETANCYVVSTPSQSYSFDATVAGNGVITDDLQAAVQRYEGRTLSAEITGGGYAKLLWQSQPWLIEPGSIFYADGEITFALTERPTELGGNAVIGLYADASSDEALWSWHIWVTDQTNEELQAAAETYTMYSTYETAYGAGSAQMMDRNLGAIYKEDGPYARSFRASLFQWGRKDPFPWGDVVYDADSNPYNYLSEWTAVQTTGSPGQYVGYTGNTWYATAHPDTFIATISASSYDWYWGGGQGTTADYRNNSLWGNPNGTTVGQETTKTLFDPCPPGWKVPHPYVFSAFTQTGATASVSSGTTEVSGSFVQGWNFFYDGSSTTYYPGVGYRYDEYGAFFFSPSGYYWTSSPAPSDSFGAWTFGLTSATVYECFSDPRGFGLPIRCQRE</sequence>
<dbReference type="InterPro" id="IPR025049">
    <property type="entry name" value="Mfa-like_1"/>
</dbReference>
<comment type="caution">
    <text evidence="1">The sequence shown here is derived from an EMBL/GenBank/DDBJ whole genome shotgun (WGS) entry which is preliminary data.</text>
</comment>
<name>A0A9D1YXX3_9BACT</name>
<dbReference type="InterPro" id="IPR042278">
    <property type="entry name" value="Mfa-like_1_N"/>
</dbReference>
<dbReference type="Gene3D" id="2.60.40.2620">
    <property type="entry name" value="Fimbrillin-like"/>
    <property type="match status" value="1"/>
</dbReference>
<dbReference type="Pfam" id="PF13149">
    <property type="entry name" value="Mfa_like_1"/>
    <property type="match status" value="1"/>
</dbReference>
<reference evidence="1" key="2">
    <citation type="submission" date="2021-04" db="EMBL/GenBank/DDBJ databases">
        <authorList>
            <person name="Gilroy R."/>
        </authorList>
    </citation>
    <scope>NUCLEOTIDE SEQUENCE</scope>
    <source>
        <strain evidence="1">5134</strain>
    </source>
</reference>
<dbReference type="Proteomes" id="UP000886844">
    <property type="component" value="Unassembled WGS sequence"/>
</dbReference>
<accession>A0A9D1YXX3</accession>
<proteinExistence type="predicted"/>
<dbReference type="EMBL" id="DXDA01000006">
    <property type="protein sequence ID" value="HIY67899.1"/>
    <property type="molecule type" value="Genomic_DNA"/>
</dbReference>
<dbReference type="CDD" id="cd13120">
    <property type="entry name" value="BF2867_like_N"/>
    <property type="match status" value="1"/>
</dbReference>
<evidence type="ECO:0000313" key="1">
    <source>
        <dbReference type="EMBL" id="HIY67899.1"/>
    </source>
</evidence>
<protein>
    <submittedName>
        <fullName evidence="1">Fimbrillin family protein</fullName>
    </submittedName>
</protein>
<evidence type="ECO:0000313" key="2">
    <source>
        <dbReference type="Proteomes" id="UP000886844"/>
    </source>
</evidence>
<dbReference type="AlphaFoldDB" id="A0A9D1YXX3"/>
<gene>
    <name evidence="1" type="ORF">H9828_00605</name>
</gene>
<reference evidence="1" key="1">
    <citation type="journal article" date="2021" name="PeerJ">
        <title>Extensive microbial diversity within the chicken gut microbiome revealed by metagenomics and culture.</title>
        <authorList>
            <person name="Gilroy R."/>
            <person name="Ravi A."/>
            <person name="Getino M."/>
            <person name="Pursley I."/>
            <person name="Horton D.L."/>
            <person name="Alikhan N.F."/>
            <person name="Baker D."/>
            <person name="Gharbi K."/>
            <person name="Hall N."/>
            <person name="Watson M."/>
            <person name="Adriaenssens E.M."/>
            <person name="Foster-Nyarko E."/>
            <person name="Jarju S."/>
            <person name="Secka A."/>
            <person name="Antonio M."/>
            <person name="Oren A."/>
            <person name="Chaudhuri R.R."/>
            <person name="La Ragione R."/>
            <person name="Hildebrand F."/>
            <person name="Pallen M.J."/>
        </authorList>
    </citation>
    <scope>NUCLEOTIDE SEQUENCE</scope>
    <source>
        <strain evidence="1">5134</strain>
    </source>
</reference>
<organism evidence="1 2">
    <name type="scientific">Candidatus Alistipes intestinigallinarum</name>
    <dbReference type="NCBI Taxonomy" id="2838440"/>
    <lineage>
        <taxon>Bacteria</taxon>
        <taxon>Pseudomonadati</taxon>
        <taxon>Bacteroidota</taxon>
        <taxon>Bacteroidia</taxon>
        <taxon>Bacteroidales</taxon>
        <taxon>Rikenellaceae</taxon>
        <taxon>Alistipes</taxon>
    </lineage>
</organism>